<comment type="catalytic activity">
    <reaction evidence="1">
        <text>ATP + protein L-histidine = ADP + protein N-phospho-L-histidine.</text>
        <dbReference type="EC" id="2.7.13.3"/>
    </reaction>
</comment>
<dbReference type="SUPFAM" id="SSF55874">
    <property type="entry name" value="ATPase domain of HSP90 chaperone/DNA topoisomerase II/histidine kinase"/>
    <property type="match status" value="1"/>
</dbReference>
<evidence type="ECO:0000313" key="15">
    <source>
        <dbReference type="Proteomes" id="UP000240974"/>
    </source>
</evidence>
<evidence type="ECO:0000256" key="4">
    <source>
        <dbReference type="ARBA" id="ARBA00022475"/>
    </source>
</evidence>
<keyword evidence="4" id="KW-1003">Cell membrane</keyword>
<evidence type="ECO:0000259" key="13">
    <source>
        <dbReference type="PROSITE" id="PS50109"/>
    </source>
</evidence>
<keyword evidence="10" id="KW-0902">Two-component regulatory system</keyword>
<keyword evidence="9 12" id="KW-1133">Transmembrane helix</keyword>
<dbReference type="Gene3D" id="3.30.565.10">
    <property type="entry name" value="Histidine kinase-like ATPase, C-terminal domain"/>
    <property type="match status" value="1"/>
</dbReference>
<evidence type="ECO:0000256" key="1">
    <source>
        <dbReference type="ARBA" id="ARBA00000085"/>
    </source>
</evidence>
<dbReference type="PANTHER" id="PTHR45453:SF2">
    <property type="entry name" value="HISTIDINE KINASE"/>
    <property type="match status" value="1"/>
</dbReference>
<accession>A0A2T3G578</accession>
<dbReference type="Pfam" id="PF00512">
    <property type="entry name" value="HisKA"/>
    <property type="match status" value="1"/>
</dbReference>
<protein>
    <recommendedName>
        <fullName evidence="3">histidine kinase</fullName>
        <ecNumber evidence="3">2.7.13.3</ecNumber>
    </recommendedName>
</protein>
<sequence length="329" mass="38490">MMNKIIATLYVLFLFSISIIIFISTNSILIKCLIILNSLVSILMYCLNIFSFKSRINHLTHYIFNTFDKTATQSNKEYEETIDSKLLHQINKYKQELDIEKEETIHSKQEIQSLVTHISHQVKTPLANIKIYNDLLARNDLSKEEAIDFHIMLNQQINKLDFLMESLIKMSRLETDIIQLNIEKNDLYSTLIEVINHVFLLAEKKHINIELSKNTHISALYDEKWTQEAIFNVLENCIKYSNKNTTITIQISKNTFFSKITITDQGIGIKKENYNNIFQRFYRAQEVQDEDGIGIGLYLTREILSREEGYITVQSEYGKGSTFTIYLKR</sequence>
<dbReference type="PROSITE" id="PS50109">
    <property type="entry name" value="HIS_KIN"/>
    <property type="match status" value="1"/>
</dbReference>
<dbReference type="SMART" id="SM00388">
    <property type="entry name" value="HisKA"/>
    <property type="match status" value="1"/>
</dbReference>
<dbReference type="EMBL" id="PYLQ01000003">
    <property type="protein sequence ID" value="PST42705.1"/>
    <property type="molecule type" value="Genomic_DNA"/>
</dbReference>
<evidence type="ECO:0000256" key="6">
    <source>
        <dbReference type="ARBA" id="ARBA00022679"/>
    </source>
</evidence>
<reference evidence="14 15" key="1">
    <citation type="journal article" date="2019" name="Int. J. Syst. Evol. Microbiol.">
        <title>Faecalibacillus intestinalis gen. nov., sp. nov. and Faecalibacillus faecis sp. nov., isolated from human faeces.</title>
        <authorList>
            <person name="Seo B."/>
            <person name="Jeon K."/>
            <person name="Baek I."/>
            <person name="Lee Y.M."/>
            <person name="Baek K."/>
            <person name="Ko G."/>
        </authorList>
    </citation>
    <scope>NUCLEOTIDE SEQUENCE [LARGE SCALE GENOMIC DNA]</scope>
    <source>
        <strain evidence="14 15">SNUG30099</strain>
    </source>
</reference>
<evidence type="ECO:0000256" key="8">
    <source>
        <dbReference type="ARBA" id="ARBA00022777"/>
    </source>
</evidence>
<dbReference type="InterPro" id="IPR003594">
    <property type="entry name" value="HATPase_dom"/>
</dbReference>
<dbReference type="SMART" id="SM00387">
    <property type="entry name" value="HATPase_c"/>
    <property type="match status" value="1"/>
</dbReference>
<dbReference type="GO" id="GO:0000155">
    <property type="term" value="F:phosphorelay sensor kinase activity"/>
    <property type="evidence" value="ECO:0007669"/>
    <property type="project" value="InterPro"/>
</dbReference>
<keyword evidence="15" id="KW-1185">Reference proteome</keyword>
<comment type="subcellular location">
    <subcellularLocation>
        <location evidence="2">Cell membrane</location>
        <topology evidence="2">Multi-pass membrane protein</topology>
    </subcellularLocation>
</comment>
<organism evidence="14 15">
    <name type="scientific">Faecalibacillus intestinalis</name>
    <dbReference type="NCBI Taxonomy" id="1982626"/>
    <lineage>
        <taxon>Bacteria</taxon>
        <taxon>Bacillati</taxon>
        <taxon>Bacillota</taxon>
        <taxon>Erysipelotrichia</taxon>
        <taxon>Erysipelotrichales</taxon>
        <taxon>Coprobacillaceae</taxon>
        <taxon>Faecalibacillus</taxon>
    </lineage>
</organism>
<dbReference type="EC" id="2.7.13.3" evidence="3"/>
<proteinExistence type="predicted"/>
<dbReference type="Pfam" id="PF02518">
    <property type="entry name" value="HATPase_c"/>
    <property type="match status" value="1"/>
</dbReference>
<keyword evidence="7 12" id="KW-0812">Transmembrane</keyword>
<evidence type="ECO:0000256" key="2">
    <source>
        <dbReference type="ARBA" id="ARBA00004651"/>
    </source>
</evidence>
<dbReference type="InterPro" id="IPR005467">
    <property type="entry name" value="His_kinase_dom"/>
</dbReference>
<dbReference type="InterPro" id="IPR004358">
    <property type="entry name" value="Sig_transdc_His_kin-like_C"/>
</dbReference>
<keyword evidence="11 12" id="KW-0472">Membrane</keyword>
<evidence type="ECO:0000256" key="9">
    <source>
        <dbReference type="ARBA" id="ARBA00022989"/>
    </source>
</evidence>
<dbReference type="Gene3D" id="1.10.287.130">
    <property type="match status" value="1"/>
</dbReference>
<dbReference type="GO" id="GO:0005886">
    <property type="term" value="C:plasma membrane"/>
    <property type="evidence" value="ECO:0007669"/>
    <property type="project" value="UniProtKB-SubCell"/>
</dbReference>
<keyword evidence="6" id="KW-0808">Transferase</keyword>
<dbReference type="SUPFAM" id="SSF47384">
    <property type="entry name" value="Homodimeric domain of signal transducing histidine kinase"/>
    <property type="match status" value="1"/>
</dbReference>
<gene>
    <name evidence="14" type="ORF">C7U54_03330</name>
</gene>
<evidence type="ECO:0000256" key="3">
    <source>
        <dbReference type="ARBA" id="ARBA00012438"/>
    </source>
</evidence>
<dbReference type="CDD" id="cd00082">
    <property type="entry name" value="HisKA"/>
    <property type="match status" value="1"/>
</dbReference>
<feature type="transmembrane region" description="Helical" evidence="12">
    <location>
        <begin position="5"/>
        <end position="22"/>
    </location>
</feature>
<dbReference type="InterPro" id="IPR036097">
    <property type="entry name" value="HisK_dim/P_sf"/>
</dbReference>
<dbReference type="FunFam" id="3.30.565.10:FF:000006">
    <property type="entry name" value="Sensor histidine kinase WalK"/>
    <property type="match status" value="1"/>
</dbReference>
<dbReference type="Proteomes" id="UP000240974">
    <property type="component" value="Unassembled WGS sequence"/>
</dbReference>
<evidence type="ECO:0000256" key="12">
    <source>
        <dbReference type="SAM" id="Phobius"/>
    </source>
</evidence>
<dbReference type="AlphaFoldDB" id="A0A2T3G578"/>
<feature type="domain" description="Histidine kinase" evidence="13">
    <location>
        <begin position="117"/>
        <end position="329"/>
    </location>
</feature>
<evidence type="ECO:0000256" key="10">
    <source>
        <dbReference type="ARBA" id="ARBA00023012"/>
    </source>
</evidence>
<dbReference type="InterPro" id="IPR003661">
    <property type="entry name" value="HisK_dim/P_dom"/>
</dbReference>
<dbReference type="GO" id="GO:0004721">
    <property type="term" value="F:phosphoprotein phosphatase activity"/>
    <property type="evidence" value="ECO:0007669"/>
    <property type="project" value="TreeGrafter"/>
</dbReference>
<evidence type="ECO:0000256" key="7">
    <source>
        <dbReference type="ARBA" id="ARBA00022692"/>
    </source>
</evidence>
<dbReference type="PRINTS" id="PR00344">
    <property type="entry name" value="BCTRLSENSOR"/>
</dbReference>
<dbReference type="GO" id="GO:0016036">
    <property type="term" value="P:cellular response to phosphate starvation"/>
    <property type="evidence" value="ECO:0007669"/>
    <property type="project" value="TreeGrafter"/>
</dbReference>
<comment type="caution">
    <text evidence="14">The sequence shown here is derived from an EMBL/GenBank/DDBJ whole genome shotgun (WGS) entry which is preliminary data.</text>
</comment>
<keyword evidence="5" id="KW-0597">Phosphoprotein</keyword>
<evidence type="ECO:0000256" key="5">
    <source>
        <dbReference type="ARBA" id="ARBA00022553"/>
    </source>
</evidence>
<keyword evidence="8 14" id="KW-0418">Kinase</keyword>
<dbReference type="InterPro" id="IPR036890">
    <property type="entry name" value="HATPase_C_sf"/>
</dbReference>
<evidence type="ECO:0000313" key="14">
    <source>
        <dbReference type="EMBL" id="PST42705.1"/>
    </source>
</evidence>
<dbReference type="InterPro" id="IPR050351">
    <property type="entry name" value="BphY/WalK/GraS-like"/>
</dbReference>
<name>A0A2T3G578_9FIRM</name>
<feature type="transmembrane region" description="Helical" evidence="12">
    <location>
        <begin position="28"/>
        <end position="50"/>
    </location>
</feature>
<dbReference type="PANTHER" id="PTHR45453">
    <property type="entry name" value="PHOSPHATE REGULON SENSOR PROTEIN PHOR"/>
    <property type="match status" value="1"/>
</dbReference>
<evidence type="ECO:0000256" key="11">
    <source>
        <dbReference type="ARBA" id="ARBA00023136"/>
    </source>
</evidence>